<dbReference type="InterPro" id="IPR018060">
    <property type="entry name" value="HTH_AraC"/>
</dbReference>
<dbReference type="InterPro" id="IPR029442">
    <property type="entry name" value="GyrI-like"/>
</dbReference>
<dbReference type="GO" id="GO:0043565">
    <property type="term" value="F:sequence-specific DNA binding"/>
    <property type="evidence" value="ECO:0007669"/>
    <property type="project" value="InterPro"/>
</dbReference>
<dbReference type="SUPFAM" id="SSF46689">
    <property type="entry name" value="Homeodomain-like"/>
    <property type="match status" value="2"/>
</dbReference>
<evidence type="ECO:0000313" key="6">
    <source>
        <dbReference type="Proteomes" id="UP000600030"/>
    </source>
</evidence>
<evidence type="ECO:0000256" key="2">
    <source>
        <dbReference type="ARBA" id="ARBA00023125"/>
    </source>
</evidence>
<evidence type="ECO:0000256" key="1">
    <source>
        <dbReference type="ARBA" id="ARBA00023015"/>
    </source>
</evidence>
<accession>A0AAN3TUU5</accession>
<reference evidence="5" key="1">
    <citation type="submission" date="2020-01" db="EMBL/GenBank/DDBJ databases">
        <authorList>
            <consortium name="GenomeTrakr network: Whole genome sequencing for foodborne pathogen traceback"/>
        </authorList>
    </citation>
    <scope>NUCLEOTIDE SEQUENCE</scope>
    <source>
        <strain evidence="5">PSU-2311</strain>
    </source>
</reference>
<dbReference type="Gene3D" id="3.20.80.10">
    <property type="entry name" value="Regulatory factor, effector binding domain"/>
    <property type="match status" value="1"/>
</dbReference>
<dbReference type="Gene3D" id="1.10.10.60">
    <property type="entry name" value="Homeodomain-like"/>
    <property type="match status" value="2"/>
</dbReference>
<feature type="domain" description="HTH araC/xylS-type" evidence="4">
    <location>
        <begin position="8"/>
        <end position="106"/>
    </location>
</feature>
<evidence type="ECO:0000313" key="5">
    <source>
        <dbReference type="EMBL" id="EGO6681520.1"/>
    </source>
</evidence>
<evidence type="ECO:0000256" key="3">
    <source>
        <dbReference type="ARBA" id="ARBA00023163"/>
    </source>
</evidence>
<dbReference type="InterPro" id="IPR050959">
    <property type="entry name" value="MarA-like"/>
</dbReference>
<name>A0AAN3TUU5_ECOLX</name>
<sequence length="281" mass="32674">MMRTKVFNNLLEWIEENLSAKMKVDDIAKKSGYSRRYIYQLFVDKLGVSPIEYLRGRRLCQATNWLKLTNASGQQIANKLGYSCYQAFSRDFRKHFNVSPIEFRKNHEWNMNGIQVTPFISEISTDISLCEILNMSEMKISGYEFSYTESVPYLAENRLGIRKSIISQEITKCGGELYILSEIDKKDDSENSFSVKCFIGVSGEVNYKKCILKKVYAGKYLKYSFSGSWEEYKLLPTFLSVSVLPLLGLIRRDVYDIERFYCDEDYLSEGNISCEYYIPVI</sequence>
<dbReference type="InterPro" id="IPR011256">
    <property type="entry name" value="Reg_factor_effector_dom_sf"/>
</dbReference>
<keyword evidence="2" id="KW-0238">DNA-binding</keyword>
<dbReference type="GO" id="GO:0003700">
    <property type="term" value="F:DNA-binding transcription factor activity"/>
    <property type="evidence" value="ECO:0007669"/>
    <property type="project" value="InterPro"/>
</dbReference>
<dbReference type="RefSeq" id="WP_077763509.1">
    <property type="nucleotide sequence ID" value="NZ_BLCE01000285.1"/>
</dbReference>
<organism evidence="5 6">
    <name type="scientific">Escherichia coli</name>
    <dbReference type="NCBI Taxonomy" id="562"/>
    <lineage>
        <taxon>Bacteria</taxon>
        <taxon>Pseudomonadati</taxon>
        <taxon>Pseudomonadota</taxon>
        <taxon>Gammaproteobacteria</taxon>
        <taxon>Enterobacterales</taxon>
        <taxon>Enterobacteriaceae</taxon>
        <taxon>Escherichia</taxon>
    </lineage>
</organism>
<dbReference type="PROSITE" id="PS01124">
    <property type="entry name" value="HTH_ARAC_FAMILY_2"/>
    <property type="match status" value="1"/>
</dbReference>
<dbReference type="EMBL" id="AAXDPX010000061">
    <property type="protein sequence ID" value="EGO6681520.1"/>
    <property type="molecule type" value="Genomic_DNA"/>
</dbReference>
<dbReference type="PANTHER" id="PTHR47504">
    <property type="entry name" value="RIGHT ORIGIN-BINDING PROTEIN"/>
    <property type="match status" value="1"/>
</dbReference>
<keyword evidence="1" id="KW-0805">Transcription regulation</keyword>
<keyword evidence="3" id="KW-0804">Transcription</keyword>
<comment type="caution">
    <text evidence="5">The sequence shown here is derived from an EMBL/GenBank/DDBJ whole genome shotgun (WGS) entry which is preliminary data.</text>
</comment>
<dbReference type="SUPFAM" id="SSF55136">
    <property type="entry name" value="Probable bacterial effector-binding domain"/>
    <property type="match status" value="1"/>
</dbReference>
<proteinExistence type="predicted"/>
<dbReference type="PANTHER" id="PTHR47504:SF3">
    <property type="entry name" value="HTH-TYPE TRANSCRIPTIONAL REGULATOR YKGA-RELATED"/>
    <property type="match status" value="1"/>
</dbReference>
<evidence type="ECO:0000259" key="4">
    <source>
        <dbReference type="PROSITE" id="PS01124"/>
    </source>
</evidence>
<dbReference type="Proteomes" id="UP000600030">
    <property type="component" value="Unassembled WGS sequence"/>
</dbReference>
<protein>
    <submittedName>
        <fullName evidence="5">Helix-turn-helix domain-containing protein</fullName>
    </submittedName>
</protein>
<dbReference type="SMART" id="SM00342">
    <property type="entry name" value="HTH_ARAC"/>
    <property type="match status" value="1"/>
</dbReference>
<dbReference type="Pfam" id="PF12833">
    <property type="entry name" value="HTH_18"/>
    <property type="match status" value="1"/>
</dbReference>
<gene>
    <name evidence="5" type="ORF">GTP92_25005</name>
</gene>
<dbReference type="InterPro" id="IPR009057">
    <property type="entry name" value="Homeodomain-like_sf"/>
</dbReference>
<dbReference type="AlphaFoldDB" id="A0AAN3TUU5"/>
<dbReference type="Pfam" id="PF06445">
    <property type="entry name" value="GyrI-like"/>
    <property type="match status" value="1"/>
</dbReference>